<dbReference type="InterPro" id="IPR044839">
    <property type="entry name" value="NDR1-like"/>
</dbReference>
<comment type="subcellular location">
    <subcellularLocation>
        <location evidence="1">Membrane</location>
    </subcellularLocation>
</comment>
<keyword evidence="2" id="KW-0472">Membrane</keyword>
<name>A0A175YJ32_DAUCS</name>
<evidence type="ECO:0000256" key="1">
    <source>
        <dbReference type="ARBA" id="ARBA00004370"/>
    </source>
</evidence>
<dbReference type="PANTHER" id="PTHR31234">
    <property type="entry name" value="LATE EMBRYOGENESIS ABUNDANT (LEA) HYDROXYPROLINE-RICH GLYCOPROTEIN FAMILY"/>
    <property type="match status" value="1"/>
</dbReference>
<evidence type="ECO:0000313" key="4">
    <source>
        <dbReference type="Proteomes" id="UP000077755"/>
    </source>
</evidence>
<organism evidence="3 4">
    <name type="scientific">Daucus carota subsp. sativus</name>
    <name type="common">Carrot</name>
    <dbReference type="NCBI Taxonomy" id="79200"/>
    <lineage>
        <taxon>Eukaryota</taxon>
        <taxon>Viridiplantae</taxon>
        <taxon>Streptophyta</taxon>
        <taxon>Embryophyta</taxon>
        <taxon>Tracheophyta</taxon>
        <taxon>Spermatophyta</taxon>
        <taxon>Magnoliopsida</taxon>
        <taxon>eudicotyledons</taxon>
        <taxon>Gunneridae</taxon>
        <taxon>Pentapetalae</taxon>
        <taxon>asterids</taxon>
        <taxon>campanulids</taxon>
        <taxon>Apiales</taxon>
        <taxon>Apiaceae</taxon>
        <taxon>Apioideae</taxon>
        <taxon>Scandiceae</taxon>
        <taxon>Daucinae</taxon>
        <taxon>Daucus</taxon>
        <taxon>Daucus sect. Daucus</taxon>
    </lineage>
</organism>
<proteinExistence type="predicted"/>
<dbReference type="OMA" id="KFSYDMA"/>
<dbReference type="KEGG" id="dcr:108202006"/>
<dbReference type="GO" id="GO:0005886">
    <property type="term" value="C:plasma membrane"/>
    <property type="evidence" value="ECO:0007669"/>
    <property type="project" value="TreeGrafter"/>
</dbReference>
<sequence length="203" mass="22699">MPQSAIGQERPTNPFIWAAAIVCAIVTLVMIIIGIVVIISYFIIHPKTPSISVSYANLDKLYYDQTGNLQVQITIVMKAKNDNAKAHARFYDIGFILGFSGMEIAKLQNKAFDVNKNHSVEFSYLVNSRAIPLKKLQGDFIQASFRKQVIEFDLTGKAKTKWRVWVIGSVKVLLNLDCNLQFFVPNGSATPYSESHYCSSKSS</sequence>
<dbReference type="EMBL" id="CP093351">
    <property type="protein sequence ID" value="WOH16353.1"/>
    <property type="molecule type" value="Genomic_DNA"/>
</dbReference>
<evidence type="ECO:0000313" key="3">
    <source>
        <dbReference type="EMBL" id="WOH16353.1"/>
    </source>
</evidence>
<reference evidence="3" key="1">
    <citation type="journal article" date="2016" name="Nat. Genet.">
        <title>A high-quality carrot genome assembly provides new insights into carotenoid accumulation and asterid genome evolution.</title>
        <authorList>
            <person name="Iorizzo M."/>
            <person name="Ellison S."/>
            <person name="Senalik D."/>
            <person name="Zeng P."/>
            <person name="Satapoomin P."/>
            <person name="Huang J."/>
            <person name="Bowman M."/>
            <person name="Iovene M."/>
            <person name="Sanseverino W."/>
            <person name="Cavagnaro P."/>
            <person name="Yildiz M."/>
            <person name="Macko-Podgorni A."/>
            <person name="Moranska E."/>
            <person name="Grzebelus E."/>
            <person name="Grzebelus D."/>
            <person name="Ashrafi H."/>
            <person name="Zheng Z."/>
            <person name="Cheng S."/>
            <person name="Spooner D."/>
            <person name="Van Deynze A."/>
            <person name="Simon P."/>
        </authorList>
    </citation>
    <scope>NUCLEOTIDE SEQUENCE</scope>
    <source>
        <tissue evidence="3">Leaf</tissue>
    </source>
</reference>
<dbReference type="PANTHER" id="PTHR31234:SF66">
    <property type="entry name" value="LATE EMBRYOGENESIS ABUNDANT PROTEIN"/>
    <property type="match status" value="1"/>
</dbReference>
<dbReference type="AlphaFoldDB" id="A0A175YJ32"/>
<protein>
    <submittedName>
        <fullName evidence="3">Uncharacterized protein</fullName>
    </submittedName>
</protein>
<dbReference type="OrthoDB" id="1875580at2759"/>
<keyword evidence="4" id="KW-1185">Reference proteome</keyword>
<evidence type="ECO:0000256" key="2">
    <source>
        <dbReference type="ARBA" id="ARBA00023136"/>
    </source>
</evidence>
<accession>A0A175YJ32</accession>
<reference evidence="3" key="2">
    <citation type="submission" date="2022-03" db="EMBL/GenBank/DDBJ databases">
        <title>Draft title - Genomic analysis of global carrot germplasm unveils the trajectory of domestication and the origin of high carotenoid orange carrot.</title>
        <authorList>
            <person name="Iorizzo M."/>
            <person name="Ellison S."/>
            <person name="Senalik D."/>
            <person name="Macko-Podgorni A."/>
            <person name="Grzebelus D."/>
            <person name="Bostan H."/>
            <person name="Rolling W."/>
            <person name="Curaba J."/>
            <person name="Simon P."/>
        </authorList>
    </citation>
    <scope>NUCLEOTIDE SEQUENCE</scope>
    <source>
        <tissue evidence="3">Leaf</tissue>
    </source>
</reference>
<gene>
    <name evidence="3" type="ORF">DCAR_0935904</name>
</gene>
<dbReference type="Proteomes" id="UP000077755">
    <property type="component" value="Chromosome 9"/>
</dbReference>
<dbReference type="Gramene" id="KZM83377">
    <property type="protein sequence ID" value="KZM83377"/>
    <property type="gene ID" value="DCAR_030946"/>
</dbReference>
<dbReference type="GO" id="GO:0098542">
    <property type="term" value="P:defense response to other organism"/>
    <property type="evidence" value="ECO:0007669"/>
    <property type="project" value="InterPro"/>
</dbReference>